<dbReference type="Pfam" id="PF01797">
    <property type="entry name" value="Y1_Tnp"/>
    <property type="match status" value="1"/>
</dbReference>
<dbReference type="RefSeq" id="WP_136411051.1">
    <property type="nucleotide sequence ID" value="NZ_CP039393.1"/>
</dbReference>
<protein>
    <recommendedName>
        <fullName evidence="1">Transposase IS200-like domain-containing protein</fullName>
    </recommendedName>
</protein>
<dbReference type="GO" id="GO:0006313">
    <property type="term" value="P:DNA transposition"/>
    <property type="evidence" value="ECO:0007669"/>
    <property type="project" value="InterPro"/>
</dbReference>
<gene>
    <name evidence="2" type="ORF">E7746_12770</name>
</gene>
<dbReference type="EMBL" id="CP039393">
    <property type="protein sequence ID" value="QCD36691.1"/>
    <property type="molecule type" value="Genomic_DNA"/>
</dbReference>
<dbReference type="PANTHER" id="PTHR36966:SF1">
    <property type="entry name" value="REP-ASSOCIATED TYROSINE TRANSPOSASE"/>
    <property type="match status" value="1"/>
</dbReference>
<dbReference type="PANTHER" id="PTHR36966">
    <property type="entry name" value="REP-ASSOCIATED TYROSINE TRANSPOSASE"/>
    <property type="match status" value="1"/>
</dbReference>
<feature type="domain" description="Transposase IS200-like" evidence="1">
    <location>
        <begin position="10"/>
        <end position="140"/>
    </location>
</feature>
<keyword evidence="3" id="KW-1185">Reference proteome</keyword>
<dbReference type="OrthoDB" id="1065873at2"/>
<evidence type="ECO:0000313" key="3">
    <source>
        <dbReference type="Proteomes" id="UP000297031"/>
    </source>
</evidence>
<dbReference type="Gene3D" id="3.30.70.1290">
    <property type="entry name" value="Transposase IS200-like"/>
    <property type="match status" value="1"/>
</dbReference>
<accession>A0A4P7VQV0</accession>
<dbReference type="GO" id="GO:0004803">
    <property type="term" value="F:transposase activity"/>
    <property type="evidence" value="ECO:0007669"/>
    <property type="project" value="InterPro"/>
</dbReference>
<evidence type="ECO:0000313" key="2">
    <source>
        <dbReference type="EMBL" id="QCD36691.1"/>
    </source>
</evidence>
<dbReference type="AlphaFoldDB" id="A0A4P7VQV0"/>
<dbReference type="InterPro" id="IPR052715">
    <property type="entry name" value="RAYT_transposase"/>
</dbReference>
<dbReference type="Proteomes" id="UP000297031">
    <property type="component" value="Chromosome"/>
</dbReference>
<evidence type="ECO:0000259" key="1">
    <source>
        <dbReference type="SMART" id="SM01321"/>
    </source>
</evidence>
<reference evidence="2 3" key="1">
    <citation type="submission" date="2019-02" db="EMBL/GenBank/DDBJ databases">
        <title>Isolation and identification of novel species under the genus Muribaculum.</title>
        <authorList>
            <person name="Miyake S."/>
            <person name="Ding Y."/>
            <person name="Low A."/>
            <person name="Soh M."/>
            <person name="Seedorf H."/>
        </authorList>
    </citation>
    <scope>NUCLEOTIDE SEQUENCE [LARGE SCALE GENOMIC DNA]</scope>
    <source>
        <strain evidence="2 3">TLL-A4</strain>
    </source>
</reference>
<organism evidence="2 3">
    <name type="scientific">Muribaculum gordoncarteri</name>
    <dbReference type="NCBI Taxonomy" id="2530390"/>
    <lineage>
        <taxon>Bacteria</taxon>
        <taxon>Pseudomonadati</taxon>
        <taxon>Bacteroidota</taxon>
        <taxon>Bacteroidia</taxon>
        <taxon>Bacteroidales</taxon>
        <taxon>Muribaculaceae</taxon>
        <taxon>Muribaculum</taxon>
    </lineage>
</organism>
<sequence>MGRCYLHDYKGRCIYHITLSKAGEIPVFGHLCGHFPDSVIVRSRLGAVIEKNIRRMGSFDSALRVLQYCIMPDHVHLLIFVTAPLSRHLGAYISMLKVRIHQDYRQISGEALTVFEKDFYDCILRPSRSLDTIYRYIRENPRRMAVRREHPEFFRRVNALRIGDSTYNAYGNFQLLDCPFKEQVIIHRKDSPETRRLNREKWIYTGSNGGVLVSPFISASEKTIRDEAESVGARFIHIVGQPMEERYKPAGREFRLCEEGRLLIISAGLPGPLTRPVCLTMNALANQITEGC</sequence>
<dbReference type="KEGG" id="mgod:E7746_12770"/>
<dbReference type="SMART" id="SM01321">
    <property type="entry name" value="Y1_Tnp"/>
    <property type="match status" value="1"/>
</dbReference>
<name>A0A4P7VQV0_9BACT</name>
<dbReference type="GO" id="GO:0043565">
    <property type="term" value="F:sequence-specific DNA binding"/>
    <property type="evidence" value="ECO:0007669"/>
    <property type="project" value="TreeGrafter"/>
</dbReference>
<dbReference type="InterPro" id="IPR036515">
    <property type="entry name" value="Transposase_17_sf"/>
</dbReference>
<dbReference type="SUPFAM" id="SSF143422">
    <property type="entry name" value="Transposase IS200-like"/>
    <property type="match status" value="1"/>
</dbReference>
<dbReference type="InterPro" id="IPR002686">
    <property type="entry name" value="Transposase_17"/>
</dbReference>
<proteinExistence type="predicted"/>